<keyword evidence="5 9" id="KW-1133">Transmembrane helix</keyword>
<dbReference type="InterPro" id="IPR013833">
    <property type="entry name" value="Cyt_c_oxidase_su3_a-hlx"/>
</dbReference>
<evidence type="ECO:0000256" key="9">
    <source>
        <dbReference type="SAM" id="Phobius"/>
    </source>
</evidence>
<evidence type="ECO:0000313" key="12">
    <source>
        <dbReference type="Proteomes" id="UP000320048"/>
    </source>
</evidence>
<evidence type="ECO:0000256" key="6">
    <source>
        <dbReference type="ARBA" id="ARBA00023136"/>
    </source>
</evidence>
<gene>
    <name evidence="11" type="ORF">E6H04_11190</name>
</gene>
<evidence type="ECO:0000313" key="11">
    <source>
        <dbReference type="EMBL" id="TMI79085.1"/>
    </source>
</evidence>
<keyword evidence="6 9" id="KW-0472">Membrane</keyword>
<dbReference type="InterPro" id="IPR000298">
    <property type="entry name" value="Cyt_c_oxidase-like_su3"/>
</dbReference>
<dbReference type="InterPro" id="IPR024791">
    <property type="entry name" value="Cyt_c/ubiquinol_Oxase_su3"/>
</dbReference>
<dbReference type="FunFam" id="1.20.120.80:FF:000001">
    <property type="entry name" value="Cytochrome (Ubi)quinol oxidase subunit III"/>
    <property type="match status" value="1"/>
</dbReference>
<dbReference type="GO" id="GO:0019646">
    <property type="term" value="P:aerobic electron transport chain"/>
    <property type="evidence" value="ECO:0007669"/>
    <property type="project" value="InterPro"/>
</dbReference>
<feature type="non-terminal residue" evidence="11">
    <location>
        <position position="1"/>
    </location>
</feature>
<dbReference type="Pfam" id="PF00510">
    <property type="entry name" value="COX3"/>
    <property type="match status" value="1"/>
</dbReference>
<evidence type="ECO:0000256" key="4">
    <source>
        <dbReference type="ARBA" id="ARBA00022692"/>
    </source>
</evidence>
<evidence type="ECO:0000256" key="7">
    <source>
        <dbReference type="RuleBase" id="RU003376"/>
    </source>
</evidence>
<name>A0A537J6F3_9BACT</name>
<dbReference type="AlphaFoldDB" id="A0A537J6F3"/>
<dbReference type="SUPFAM" id="SSF81442">
    <property type="entry name" value="Cytochrome c oxidase subunit I-like"/>
    <property type="match status" value="1"/>
</dbReference>
<feature type="transmembrane region" description="Helical" evidence="9">
    <location>
        <begin position="81"/>
        <end position="103"/>
    </location>
</feature>
<dbReference type="GO" id="GO:0005886">
    <property type="term" value="C:plasma membrane"/>
    <property type="evidence" value="ECO:0007669"/>
    <property type="project" value="UniProtKB-SubCell"/>
</dbReference>
<dbReference type="InterPro" id="IPR035973">
    <property type="entry name" value="Cyt_c_oxidase_su3-like_sf"/>
</dbReference>
<comment type="subcellular location">
    <subcellularLocation>
        <location evidence="1 7">Cell membrane</location>
        <topology evidence="1 7">Multi-pass membrane protein</topology>
    </subcellularLocation>
</comment>
<keyword evidence="4 7" id="KW-0812">Transmembrane</keyword>
<evidence type="ECO:0000256" key="8">
    <source>
        <dbReference type="SAM" id="MobiDB-lite"/>
    </source>
</evidence>
<evidence type="ECO:0000256" key="3">
    <source>
        <dbReference type="ARBA" id="ARBA00022475"/>
    </source>
</evidence>
<keyword evidence="3" id="KW-1003">Cell membrane</keyword>
<dbReference type="EMBL" id="VBAO01000315">
    <property type="protein sequence ID" value="TMI79085.1"/>
    <property type="molecule type" value="Genomic_DNA"/>
</dbReference>
<feature type="transmembrane region" description="Helical" evidence="9">
    <location>
        <begin position="152"/>
        <end position="171"/>
    </location>
</feature>
<feature type="transmembrane region" description="Helical" evidence="9">
    <location>
        <begin position="231"/>
        <end position="255"/>
    </location>
</feature>
<evidence type="ECO:0000256" key="5">
    <source>
        <dbReference type="ARBA" id="ARBA00022989"/>
    </source>
</evidence>
<dbReference type="Gene3D" id="1.20.210.10">
    <property type="entry name" value="Cytochrome c oxidase-like, subunit I domain"/>
    <property type="match status" value="1"/>
</dbReference>
<feature type="domain" description="Heme-copper oxidase subunit III family profile" evidence="10">
    <location>
        <begin position="78"/>
        <end position="257"/>
    </location>
</feature>
<dbReference type="PROSITE" id="PS50253">
    <property type="entry name" value="COX3"/>
    <property type="match status" value="1"/>
</dbReference>
<dbReference type="PANTHER" id="PTHR11403">
    <property type="entry name" value="CYTOCHROME C OXIDASE SUBUNIT III"/>
    <property type="match status" value="1"/>
</dbReference>
<dbReference type="PANTHER" id="PTHR11403:SF2">
    <property type="entry name" value="CYTOCHROME BO(3) UBIQUINOL OXIDASE SUBUNIT 3"/>
    <property type="match status" value="1"/>
</dbReference>
<dbReference type="InterPro" id="IPR036927">
    <property type="entry name" value="Cyt_c_oxase-like_su1_sf"/>
</dbReference>
<comment type="similarity">
    <text evidence="2 7">Belongs to the cytochrome c oxidase subunit 3 family.</text>
</comment>
<dbReference type="CDD" id="cd00386">
    <property type="entry name" value="Heme_Cu_Oxidase_III_like"/>
    <property type="match status" value="1"/>
</dbReference>
<dbReference type="Gene3D" id="1.20.120.80">
    <property type="entry name" value="Cytochrome c oxidase, subunit III, four-helix bundle"/>
    <property type="match status" value="1"/>
</dbReference>
<evidence type="ECO:0000256" key="2">
    <source>
        <dbReference type="ARBA" id="ARBA00010581"/>
    </source>
</evidence>
<feature type="transmembrane region" description="Helical" evidence="9">
    <location>
        <begin position="191"/>
        <end position="219"/>
    </location>
</feature>
<proteinExistence type="inferred from homology"/>
<feature type="transmembrane region" description="Helical" evidence="9">
    <location>
        <begin position="123"/>
        <end position="140"/>
    </location>
</feature>
<sequence length="259" mass="28165">LYNVVLSLRRGPAAGDNPWHAWTLEWATPSPPPEDNFTLVPPVRGRRPLWDLAHPPAPAAASSGPPPRPRRDARPMGGPELGMVAFIASEAVFFVVLIIAYAYYHEAAHTGTVAVRVLNPGRAGLNTLFLLASSVTMWLGGRSLARRNPSGLLLWVAATIVLGAVFLLGQVREWAGLIRGNVTISRDLFGTTFFTLTGFHGLHVFLGLLLLIMVGALALRGQFHGPTSSGVEVVSLYWHFVDAVWIVVYSLIYLWSVVT</sequence>
<comment type="caution">
    <text evidence="11">The sequence shown here is derived from an EMBL/GenBank/DDBJ whole genome shotgun (WGS) entry which is preliminary data.</text>
</comment>
<evidence type="ECO:0000256" key="1">
    <source>
        <dbReference type="ARBA" id="ARBA00004651"/>
    </source>
</evidence>
<dbReference type="GO" id="GO:0004129">
    <property type="term" value="F:cytochrome-c oxidase activity"/>
    <property type="evidence" value="ECO:0007669"/>
    <property type="project" value="InterPro"/>
</dbReference>
<dbReference type="Proteomes" id="UP000320048">
    <property type="component" value="Unassembled WGS sequence"/>
</dbReference>
<accession>A0A537J6F3</accession>
<dbReference type="SUPFAM" id="SSF81452">
    <property type="entry name" value="Cytochrome c oxidase subunit III-like"/>
    <property type="match status" value="1"/>
</dbReference>
<organism evidence="11 12">
    <name type="scientific">Candidatus Segetimicrobium genomatis</name>
    <dbReference type="NCBI Taxonomy" id="2569760"/>
    <lineage>
        <taxon>Bacteria</taxon>
        <taxon>Bacillati</taxon>
        <taxon>Candidatus Sysuimicrobiota</taxon>
        <taxon>Candidatus Sysuimicrobiia</taxon>
        <taxon>Candidatus Sysuimicrobiales</taxon>
        <taxon>Candidatus Segetimicrobiaceae</taxon>
        <taxon>Candidatus Segetimicrobium</taxon>
    </lineage>
</organism>
<feature type="region of interest" description="Disordered" evidence="8">
    <location>
        <begin position="54"/>
        <end position="75"/>
    </location>
</feature>
<evidence type="ECO:0000259" key="10">
    <source>
        <dbReference type="PROSITE" id="PS50253"/>
    </source>
</evidence>
<protein>
    <submittedName>
        <fullName evidence="11">Cytochrome c oxidase subunit I</fullName>
    </submittedName>
</protein>
<reference evidence="11 12" key="1">
    <citation type="journal article" date="2019" name="Nat. Microbiol.">
        <title>Mediterranean grassland soil C-N compound turnover is dependent on rainfall and depth, and is mediated by genomically divergent microorganisms.</title>
        <authorList>
            <person name="Diamond S."/>
            <person name="Andeer P.F."/>
            <person name="Li Z."/>
            <person name="Crits-Christoph A."/>
            <person name="Burstein D."/>
            <person name="Anantharaman K."/>
            <person name="Lane K.R."/>
            <person name="Thomas B.C."/>
            <person name="Pan C."/>
            <person name="Northen T.R."/>
            <person name="Banfield J.F."/>
        </authorList>
    </citation>
    <scope>NUCLEOTIDE SEQUENCE [LARGE SCALE GENOMIC DNA]</scope>
    <source>
        <strain evidence="11">NP_7</strain>
    </source>
</reference>